<dbReference type="CDD" id="cd01335">
    <property type="entry name" value="Radical_SAM"/>
    <property type="match status" value="1"/>
</dbReference>
<evidence type="ECO:0000256" key="3">
    <source>
        <dbReference type="ARBA" id="ARBA00023004"/>
    </source>
</evidence>
<evidence type="ECO:0000256" key="1">
    <source>
        <dbReference type="ARBA" id="ARBA00022691"/>
    </source>
</evidence>
<dbReference type="InterPro" id="IPR058240">
    <property type="entry name" value="rSAM_sf"/>
</dbReference>
<dbReference type="InterPro" id="IPR023874">
    <property type="entry name" value="DNA_rSAM_put"/>
</dbReference>
<dbReference type="Pfam" id="PF13353">
    <property type="entry name" value="Fer4_12"/>
    <property type="match status" value="1"/>
</dbReference>
<dbReference type="GO" id="GO:0051536">
    <property type="term" value="F:iron-sulfur cluster binding"/>
    <property type="evidence" value="ECO:0007669"/>
    <property type="project" value="UniProtKB-KW"/>
</dbReference>
<dbReference type="SUPFAM" id="SSF102114">
    <property type="entry name" value="Radical SAM enzymes"/>
    <property type="match status" value="1"/>
</dbReference>
<sequence length="440" mass="50324">MNIQMNIPVQEKLEILSDAAKYDVACTSSGVDRNNDGKGLGSCIAPGICHAFSADGRCISLLKILFTNECVFDCQYCLNRKSNDVRRASFTPDEVCDLTMGFYKRNYIEGLFLSSGILVSPNYTMELIYQTVKKLREEHHFQGYIHVKAIPGADQGLIDKTGYLVDRMSINLELPTAEGLKKLAPHKTRKTILKPMRQIQSTITTNKNEVAIFRHAPKYVPAGQSTQMIIGATNENDYQIVKVAESLYQGFDLKRVFYSAFVNVNQDSNLPALQSGPPLLREHRLYQADWLLRFYGFKSDELLSEERPNFNTLLDPKCDWALRHLELFPIEINKADYHTLLRIPGIGTKSAMRIVQARRMASLEFSDLKKIGVVLKRALYFITCNGRMMYPTKIEEDYIFRNLLHVEEKVPILENGINYKQLNLFEDWGGQQYDNLFMRG</sequence>
<dbReference type="SFLD" id="SFLDG01102">
    <property type="entry name" value="Uncharacterised_Radical_SAM_Su"/>
    <property type="match status" value="1"/>
</dbReference>
<evidence type="ECO:0000313" key="6">
    <source>
        <dbReference type="Proteomes" id="UP000595897"/>
    </source>
</evidence>
<evidence type="ECO:0000256" key="2">
    <source>
        <dbReference type="ARBA" id="ARBA00022723"/>
    </source>
</evidence>
<dbReference type="InterPro" id="IPR007197">
    <property type="entry name" value="rSAM"/>
</dbReference>
<reference evidence="5 6" key="1">
    <citation type="submission" date="2020-11" db="EMBL/GenBank/DDBJ databases">
        <title>Draft genome sequencing of a Lachnospiraceae strain isolated from anoxic soil subjected to BSD treatment.</title>
        <authorList>
            <person name="Uek A."/>
            <person name="Tonouchi A."/>
        </authorList>
    </citation>
    <scope>NUCLEOTIDE SEQUENCE [LARGE SCALE GENOMIC DNA]</scope>
    <source>
        <strain evidence="5 6">TB5</strain>
    </source>
</reference>
<dbReference type="EMBL" id="AP024169">
    <property type="protein sequence ID" value="BCN31440.1"/>
    <property type="molecule type" value="Genomic_DNA"/>
</dbReference>
<dbReference type="InterPro" id="IPR051675">
    <property type="entry name" value="Endo/Exo/Phosphatase_dom_1"/>
</dbReference>
<proteinExistence type="predicted"/>
<gene>
    <name evidence="5" type="ORF">bsdtb5_27350</name>
</gene>
<keyword evidence="6" id="KW-1185">Reference proteome</keyword>
<dbReference type="KEGG" id="ahb:bsdtb5_27350"/>
<keyword evidence="4" id="KW-0411">Iron-sulfur</keyword>
<dbReference type="SUPFAM" id="SSF47781">
    <property type="entry name" value="RuvA domain 2-like"/>
    <property type="match status" value="1"/>
</dbReference>
<organism evidence="5 6">
    <name type="scientific">Anaeromicropila herbilytica</name>
    <dbReference type="NCBI Taxonomy" id="2785025"/>
    <lineage>
        <taxon>Bacteria</taxon>
        <taxon>Bacillati</taxon>
        <taxon>Bacillota</taxon>
        <taxon>Clostridia</taxon>
        <taxon>Lachnospirales</taxon>
        <taxon>Lachnospiraceae</taxon>
        <taxon>Anaeromicropila</taxon>
    </lineage>
</organism>
<name>A0A7R7EM68_9FIRM</name>
<dbReference type="Proteomes" id="UP000595897">
    <property type="component" value="Chromosome"/>
</dbReference>
<dbReference type="Gene3D" id="1.10.150.320">
    <property type="entry name" value="Photosystem II 12 kDa extrinsic protein"/>
    <property type="match status" value="1"/>
</dbReference>
<dbReference type="SFLD" id="SFLDS00029">
    <property type="entry name" value="Radical_SAM"/>
    <property type="match status" value="1"/>
</dbReference>
<dbReference type="GO" id="GO:0003824">
    <property type="term" value="F:catalytic activity"/>
    <property type="evidence" value="ECO:0007669"/>
    <property type="project" value="InterPro"/>
</dbReference>
<keyword evidence="2" id="KW-0479">Metal-binding</keyword>
<accession>A0A7R7EM68</accession>
<dbReference type="InterPro" id="IPR013785">
    <property type="entry name" value="Aldolase_TIM"/>
</dbReference>
<protein>
    <submittedName>
        <fullName evidence="5">Putative DNA modification/repair radical SAM protein</fullName>
    </submittedName>
</protein>
<dbReference type="AlphaFoldDB" id="A0A7R7EM68"/>
<keyword evidence="1" id="KW-0949">S-adenosyl-L-methionine</keyword>
<evidence type="ECO:0000313" key="5">
    <source>
        <dbReference type="EMBL" id="BCN31440.1"/>
    </source>
</evidence>
<dbReference type="PANTHER" id="PTHR21180">
    <property type="entry name" value="ENDONUCLEASE/EXONUCLEASE/PHOSPHATASE FAMILY DOMAIN-CONTAINING PROTEIN 1"/>
    <property type="match status" value="1"/>
</dbReference>
<evidence type="ECO:0000256" key="4">
    <source>
        <dbReference type="ARBA" id="ARBA00023014"/>
    </source>
</evidence>
<dbReference type="NCBIfam" id="TIGR03916">
    <property type="entry name" value="rSAM_link_UDG"/>
    <property type="match status" value="1"/>
</dbReference>
<keyword evidence="3" id="KW-0408">Iron</keyword>
<dbReference type="Gene3D" id="3.20.20.70">
    <property type="entry name" value="Aldolase class I"/>
    <property type="match status" value="1"/>
</dbReference>
<dbReference type="PANTHER" id="PTHR21180:SF9">
    <property type="entry name" value="TYPE II SECRETION SYSTEM PROTEIN K"/>
    <property type="match status" value="1"/>
</dbReference>
<dbReference type="RefSeq" id="WP_271712557.1">
    <property type="nucleotide sequence ID" value="NZ_AP024169.1"/>
</dbReference>
<dbReference type="InterPro" id="IPR010994">
    <property type="entry name" value="RuvA_2-like"/>
</dbReference>
<dbReference type="GO" id="GO:0046872">
    <property type="term" value="F:metal ion binding"/>
    <property type="evidence" value="ECO:0007669"/>
    <property type="project" value="UniProtKB-KW"/>
</dbReference>